<dbReference type="RefSeq" id="WP_308955360.1">
    <property type="nucleotide sequence ID" value="NZ_JAVICY010000002.1"/>
</dbReference>
<sequence>MTLKFLNNENILALSTEQIFQRGMKYYQQGRIVDLVQAEGIFQAQVIGTKLYNVSLNTYNFAATCNCPSFHAELWCKHLVALGLTLAHGQIMSSKKPSIKKTTVKTEKTIPVKIDSNESAPKWLDQISPELDQVLSKLSIDDQNRIFRHILSYYPAVEKEISAILVKRTDILDFTKKLKKIVGAVKRAKSIEGIHRQADYLIALLQDQFSRLAQNLEGMRMRLECARQVHTHIEAFAMAQDYIIDKLFTYLSLIEVFLQIHPKEMLDILQEYLTDESYLAEGLLSQVIHSSQAECIEQVHTWIEQSNVRKIAVAQNNELFQKYTMSILAKNGRSHFLTLIDECDLIQDKDVYYRQYYQSIEDWTNYLKHSATIDNARYDATRAQALFQLEQYPSLYIELEKYLENNQIQRSRHFFEILKLQNQVIQHLALSDTETQQLQQNIMQMALDNAYFDYLVKTEFYLDLGNIFYAKQAFILFKKGLIDTKNNSFGFDERLKKKYKRLFARWEMLDHPQALDLFIQLFNLESEFIQTSKNNNYEYLFSLLQILKIRQQKEVIDKFLDFAHTYLGHRKALLRRLEAEFSL</sequence>
<name>A0AAW8JI09_9GAMM</name>
<dbReference type="AlphaFoldDB" id="A0AAW8JI09"/>
<gene>
    <name evidence="3" type="ORF">RFH51_04940</name>
</gene>
<evidence type="ECO:0000256" key="1">
    <source>
        <dbReference type="PROSITE-ProRule" id="PRU00325"/>
    </source>
</evidence>
<keyword evidence="1" id="KW-0862">Zinc</keyword>
<evidence type="ECO:0000259" key="2">
    <source>
        <dbReference type="PROSITE" id="PS50966"/>
    </source>
</evidence>
<accession>A0AAW8JI09</accession>
<dbReference type="EMBL" id="JAVIDA010000004">
    <property type="protein sequence ID" value="MDQ9070805.1"/>
    <property type="molecule type" value="Genomic_DNA"/>
</dbReference>
<keyword evidence="1" id="KW-0479">Metal-binding</keyword>
<comment type="caution">
    <text evidence="3">The sequence shown here is derived from an EMBL/GenBank/DDBJ whole genome shotgun (WGS) entry which is preliminary data.</text>
</comment>
<organism evidence="3 4">
    <name type="scientific">Acinetobacter gerneri</name>
    <dbReference type="NCBI Taxonomy" id="202952"/>
    <lineage>
        <taxon>Bacteria</taxon>
        <taxon>Pseudomonadati</taxon>
        <taxon>Pseudomonadota</taxon>
        <taxon>Gammaproteobacteria</taxon>
        <taxon>Moraxellales</taxon>
        <taxon>Moraxellaceae</taxon>
        <taxon>Acinetobacter</taxon>
    </lineage>
</organism>
<evidence type="ECO:0000313" key="3">
    <source>
        <dbReference type="EMBL" id="MDQ9070805.1"/>
    </source>
</evidence>
<dbReference type="GO" id="GO:0008270">
    <property type="term" value="F:zinc ion binding"/>
    <property type="evidence" value="ECO:0007669"/>
    <property type="project" value="UniProtKB-KW"/>
</dbReference>
<dbReference type="InterPro" id="IPR007527">
    <property type="entry name" value="Znf_SWIM"/>
</dbReference>
<evidence type="ECO:0000313" key="4">
    <source>
        <dbReference type="Proteomes" id="UP001243195"/>
    </source>
</evidence>
<dbReference type="PROSITE" id="PS50966">
    <property type="entry name" value="ZF_SWIM"/>
    <property type="match status" value="1"/>
</dbReference>
<reference evidence="3" key="1">
    <citation type="submission" date="2023-08" db="EMBL/GenBank/DDBJ databases">
        <title>Emergence of clinically-relevant ST2 carbapenem-resistant Acinetobacter baumannii strains in hospital sewages in Zhejiang, East of China.</title>
        <authorList>
            <person name="Kaichao C."/>
            <person name="Zhang R."/>
        </authorList>
    </citation>
    <scope>NUCLEOTIDE SEQUENCE</scope>
    <source>
        <strain evidence="3">M-SY-60</strain>
    </source>
</reference>
<protein>
    <recommendedName>
        <fullName evidence="2">SWIM-type domain-containing protein</fullName>
    </recommendedName>
</protein>
<proteinExistence type="predicted"/>
<dbReference type="Pfam" id="PF04434">
    <property type="entry name" value="SWIM"/>
    <property type="match status" value="1"/>
</dbReference>
<keyword evidence="1" id="KW-0863">Zinc-finger</keyword>
<dbReference type="Proteomes" id="UP001243195">
    <property type="component" value="Unassembled WGS sequence"/>
</dbReference>
<feature type="domain" description="SWIM-type" evidence="2">
    <location>
        <begin position="52"/>
        <end position="87"/>
    </location>
</feature>